<dbReference type="EMBL" id="MFCR01000001">
    <property type="protein sequence ID" value="OGE19780.1"/>
    <property type="molecule type" value="Genomic_DNA"/>
</dbReference>
<accession>A0A1F5ITY9</accession>
<comment type="caution">
    <text evidence="1">The sequence shown here is derived from an EMBL/GenBank/DDBJ whole genome shotgun (WGS) entry which is preliminary data.</text>
</comment>
<protein>
    <recommendedName>
        <fullName evidence="3">Nucleotidyl transferase AbiEii/AbiGii toxin family protein</fullName>
    </recommendedName>
</protein>
<dbReference type="InterPro" id="IPR014942">
    <property type="entry name" value="AbiEii"/>
</dbReference>
<proteinExistence type="predicted"/>
<dbReference type="Proteomes" id="UP000176336">
    <property type="component" value="Unassembled WGS sequence"/>
</dbReference>
<reference evidence="1 2" key="1">
    <citation type="journal article" date="2016" name="Nat. Commun.">
        <title>Thousands of microbial genomes shed light on interconnected biogeochemical processes in an aquifer system.</title>
        <authorList>
            <person name="Anantharaman K."/>
            <person name="Brown C.T."/>
            <person name="Hug L.A."/>
            <person name="Sharon I."/>
            <person name="Castelle C.J."/>
            <person name="Probst A.J."/>
            <person name="Thomas B.C."/>
            <person name="Singh A."/>
            <person name="Wilkins M.J."/>
            <person name="Karaoz U."/>
            <person name="Brodie E.L."/>
            <person name="Williams K.H."/>
            <person name="Hubbard S.S."/>
            <person name="Banfield J.F."/>
        </authorList>
    </citation>
    <scope>NUCLEOTIDE SEQUENCE [LARGE SCALE GENOMIC DNA]</scope>
</reference>
<evidence type="ECO:0000313" key="1">
    <source>
        <dbReference type="EMBL" id="OGE19780.1"/>
    </source>
</evidence>
<name>A0A1F5ITY9_9BACT</name>
<dbReference type="Gene3D" id="3.10.450.620">
    <property type="entry name" value="JHP933, nucleotidyltransferase-like core domain"/>
    <property type="match status" value="1"/>
</dbReference>
<dbReference type="Pfam" id="PF08843">
    <property type="entry name" value="AbiEii"/>
    <property type="match status" value="1"/>
</dbReference>
<dbReference type="AlphaFoldDB" id="A0A1F5ITY9"/>
<organism evidence="1 2">
    <name type="scientific">Candidatus Daviesbacteria bacterium RIFCSPHIGHO2_01_FULL_41_23</name>
    <dbReference type="NCBI Taxonomy" id="1797764"/>
    <lineage>
        <taxon>Bacteria</taxon>
        <taxon>Candidatus Daviesiibacteriota</taxon>
    </lineage>
</organism>
<evidence type="ECO:0008006" key="3">
    <source>
        <dbReference type="Google" id="ProtNLM"/>
    </source>
</evidence>
<evidence type="ECO:0000313" key="2">
    <source>
        <dbReference type="Proteomes" id="UP000176336"/>
    </source>
</evidence>
<sequence length="240" mass="28465">MVAEDQIRKLITKYQTSELNVMREYFQHLFLSYFYQLAQSNEIYFKGGTALRIIYQSPRFSEDLDFSTNKENIPGIEDILLEVLGKIEKENIEVTLREATPTSGGYLSTVDFVLFEQKIPIQIQISFREKENRREVVTVASDFIPPYTIIVLSEEQLIAQKMRALLDRKKPRDFYDLYFILRKQLPIKNKNIVLPEALHDLQKTKINFEVELKQFLPKSHWAIIRDFKKTLEREMQRFMG</sequence>
<gene>
    <name evidence="1" type="ORF">A2871_02235</name>
</gene>